<dbReference type="Gene3D" id="2.30.40.10">
    <property type="entry name" value="Urease, subunit C, domain 1"/>
    <property type="match status" value="1"/>
</dbReference>
<keyword evidence="4" id="KW-1185">Reference proteome</keyword>
<reference evidence="3 4" key="1">
    <citation type="submission" date="2019-08" db="EMBL/GenBank/DDBJ databases">
        <title>Deep-cultivation of Planctomycetes and their phenomic and genomic characterization uncovers novel biology.</title>
        <authorList>
            <person name="Wiegand S."/>
            <person name="Jogler M."/>
            <person name="Boedeker C."/>
            <person name="Pinto D."/>
            <person name="Vollmers J."/>
            <person name="Rivas-Marin E."/>
            <person name="Kohn T."/>
            <person name="Peeters S.H."/>
            <person name="Heuer A."/>
            <person name="Rast P."/>
            <person name="Oberbeckmann S."/>
            <person name="Bunk B."/>
            <person name="Jeske O."/>
            <person name="Meyerdierks A."/>
            <person name="Storesund J.E."/>
            <person name="Kallscheuer N."/>
            <person name="Luecker S."/>
            <person name="Lage O.M."/>
            <person name="Pohl T."/>
            <person name="Merkel B.J."/>
            <person name="Hornburger P."/>
            <person name="Mueller R.-W."/>
            <person name="Bruemmer F."/>
            <person name="Labrenz M."/>
            <person name="Spormann A.M."/>
            <person name="Op Den Camp H."/>
            <person name="Overmann J."/>
            <person name="Amann R."/>
            <person name="Jetten M.S.M."/>
            <person name="Mascher T."/>
            <person name="Medema M.H."/>
            <person name="Devos D.P."/>
            <person name="Kaster A.-K."/>
            <person name="Ovreas L."/>
            <person name="Rohde M."/>
            <person name="Galperin M.Y."/>
            <person name="Jogler C."/>
        </authorList>
    </citation>
    <scope>NUCLEOTIDE SEQUENCE [LARGE SCALE GENOMIC DNA]</scope>
    <source>
        <strain evidence="3 4">LF1</strain>
    </source>
</reference>
<dbReference type="InterPro" id="IPR006680">
    <property type="entry name" value="Amidohydro-rel"/>
</dbReference>
<comment type="caution">
    <text evidence="3">The sequence shown here is derived from an EMBL/GenBank/DDBJ whole genome shotgun (WGS) entry which is preliminary data.</text>
</comment>
<dbReference type="SUPFAM" id="SSF51338">
    <property type="entry name" value="Composite domain of metallo-dependent hydrolases"/>
    <property type="match status" value="1"/>
</dbReference>
<dbReference type="EMBL" id="VRLW01000001">
    <property type="protein sequence ID" value="KAA1262066.1"/>
    <property type="molecule type" value="Genomic_DNA"/>
</dbReference>
<dbReference type="OrthoDB" id="9807210at2"/>
<evidence type="ECO:0000256" key="1">
    <source>
        <dbReference type="ARBA" id="ARBA00022801"/>
    </source>
</evidence>
<evidence type="ECO:0000259" key="2">
    <source>
        <dbReference type="Pfam" id="PF01979"/>
    </source>
</evidence>
<gene>
    <name evidence="3" type="ORF">LF1_46270</name>
</gene>
<dbReference type="PANTHER" id="PTHR43794">
    <property type="entry name" value="AMINOHYDROLASE SSNA-RELATED"/>
    <property type="match status" value="1"/>
</dbReference>
<dbReference type="EC" id="3.5.4.-" evidence="3"/>
<dbReference type="Proteomes" id="UP000322699">
    <property type="component" value="Unassembled WGS sequence"/>
</dbReference>
<feature type="domain" description="Amidohydrolase-related" evidence="2">
    <location>
        <begin position="56"/>
        <end position="393"/>
    </location>
</feature>
<dbReference type="PANTHER" id="PTHR43794:SF11">
    <property type="entry name" value="AMIDOHYDROLASE-RELATED DOMAIN-CONTAINING PROTEIN"/>
    <property type="match status" value="1"/>
</dbReference>
<accession>A0A5B1CNE8</accession>
<evidence type="ECO:0000313" key="3">
    <source>
        <dbReference type="EMBL" id="KAA1262066.1"/>
    </source>
</evidence>
<dbReference type="InterPro" id="IPR011059">
    <property type="entry name" value="Metal-dep_hydrolase_composite"/>
</dbReference>
<dbReference type="AlphaFoldDB" id="A0A5B1CNE8"/>
<sequence length="415" mass="44897">MSKTSTRREVLTARWIVPVQGEPIERGWIRRQGETVVEIGSGSPGTEATDFGDVAILPGLINAHTHLEFSMFDQPVGQPGIQLADWIGQVIAARGATTVAQRVSAIRKGILESAKAGVRLLGEITTPPIEYPDIDPSVLDFPLETIHFCEVIGLSAQRSAERFAAAESHAICDGSNSGPTQLMEHAAISPHAPYSTLPDTIDRCVRWSAKHRRPLAMHVAESPSERELLINGTGPMAESLKRLGVFDESLFPQATTSKKSPFVELINQLSACHRGLLVHCNDLRQSEIDTLSQFANLSVVFCPRTHRHFGFDRHPVAQMAKSGIKVALGTDSRASNPDLNLWGEVQFLLNHRTDLQPSSVIAMATQNGADALGRKDIGRITVGSQPGLIKVATNASSAEQLYRDFATGGNPVCIG</sequence>
<organism evidence="3 4">
    <name type="scientific">Rubripirellula obstinata</name>
    <dbReference type="NCBI Taxonomy" id="406547"/>
    <lineage>
        <taxon>Bacteria</taxon>
        <taxon>Pseudomonadati</taxon>
        <taxon>Planctomycetota</taxon>
        <taxon>Planctomycetia</taxon>
        <taxon>Pirellulales</taxon>
        <taxon>Pirellulaceae</taxon>
        <taxon>Rubripirellula</taxon>
    </lineage>
</organism>
<dbReference type="SUPFAM" id="SSF51556">
    <property type="entry name" value="Metallo-dependent hydrolases"/>
    <property type="match status" value="1"/>
</dbReference>
<proteinExistence type="predicted"/>
<dbReference type="InterPro" id="IPR032466">
    <property type="entry name" value="Metal_Hydrolase"/>
</dbReference>
<evidence type="ECO:0000313" key="4">
    <source>
        <dbReference type="Proteomes" id="UP000322699"/>
    </source>
</evidence>
<dbReference type="GO" id="GO:0016810">
    <property type="term" value="F:hydrolase activity, acting on carbon-nitrogen (but not peptide) bonds"/>
    <property type="evidence" value="ECO:0007669"/>
    <property type="project" value="InterPro"/>
</dbReference>
<dbReference type="Gene3D" id="3.20.20.140">
    <property type="entry name" value="Metal-dependent hydrolases"/>
    <property type="match status" value="1"/>
</dbReference>
<name>A0A5B1CNE8_9BACT</name>
<protein>
    <submittedName>
        <fullName evidence="3">Aminodeoxyfutalosine deaminase</fullName>
        <ecNumber evidence="3">3.5.4.-</ecNumber>
    </submittedName>
</protein>
<dbReference type="Pfam" id="PF01979">
    <property type="entry name" value="Amidohydro_1"/>
    <property type="match status" value="1"/>
</dbReference>
<dbReference type="RefSeq" id="WP_084422514.1">
    <property type="nucleotide sequence ID" value="NZ_LWSK01000028.1"/>
</dbReference>
<keyword evidence="1 3" id="KW-0378">Hydrolase</keyword>
<dbReference type="InterPro" id="IPR050287">
    <property type="entry name" value="MTA/SAH_deaminase"/>
</dbReference>